<gene>
    <name evidence="2" type="ORF">EVA_05176</name>
</gene>
<comment type="caution">
    <text evidence="2">The sequence shown here is derived from an EMBL/GenBank/DDBJ whole genome shotgun (WGS) entry which is preliminary data.</text>
</comment>
<feature type="compositionally biased region" description="Basic and acidic residues" evidence="1">
    <location>
        <begin position="10"/>
        <end position="28"/>
    </location>
</feature>
<proteinExistence type="predicted"/>
<dbReference type="EMBL" id="AMCI01001083">
    <property type="protein sequence ID" value="EJX06713.1"/>
    <property type="molecule type" value="Genomic_DNA"/>
</dbReference>
<sequence>MDHRRNRKQMKLDQKQHYDEMESNKAPDDAVEAFKRPAYQEYSVKQCLKKWGVDLSGKIKEKGD</sequence>
<dbReference type="AlphaFoldDB" id="J9GV24"/>
<evidence type="ECO:0000256" key="1">
    <source>
        <dbReference type="SAM" id="MobiDB-lite"/>
    </source>
</evidence>
<organism evidence="2">
    <name type="scientific">gut metagenome</name>
    <dbReference type="NCBI Taxonomy" id="749906"/>
    <lineage>
        <taxon>unclassified sequences</taxon>
        <taxon>metagenomes</taxon>
        <taxon>organismal metagenomes</taxon>
    </lineage>
</organism>
<protein>
    <submittedName>
        <fullName evidence="2">Uncharacterized protein</fullName>
    </submittedName>
</protein>
<evidence type="ECO:0000313" key="2">
    <source>
        <dbReference type="EMBL" id="EJX06713.1"/>
    </source>
</evidence>
<reference evidence="2" key="1">
    <citation type="journal article" date="2012" name="PLoS ONE">
        <title>Gene sets for utilization of primary and secondary nutrition supplies in the distal gut of endangered iberian lynx.</title>
        <authorList>
            <person name="Alcaide M."/>
            <person name="Messina E."/>
            <person name="Richter M."/>
            <person name="Bargiela R."/>
            <person name="Peplies J."/>
            <person name="Huws S.A."/>
            <person name="Newbold C.J."/>
            <person name="Golyshin P.N."/>
            <person name="Simon M.A."/>
            <person name="Lopez G."/>
            <person name="Yakimov M.M."/>
            <person name="Ferrer M."/>
        </authorList>
    </citation>
    <scope>NUCLEOTIDE SEQUENCE</scope>
</reference>
<name>J9GV24_9ZZZZ</name>
<accession>J9GV24</accession>
<feature type="region of interest" description="Disordered" evidence="1">
    <location>
        <begin position="1"/>
        <end position="28"/>
    </location>
</feature>